<protein>
    <submittedName>
        <fullName evidence="1">Uncharacterized protein</fullName>
    </submittedName>
</protein>
<dbReference type="Proteomes" id="UP000237000">
    <property type="component" value="Unassembled WGS sequence"/>
</dbReference>
<dbReference type="EMBL" id="JXTC01000053">
    <property type="protein sequence ID" value="PON94291.1"/>
    <property type="molecule type" value="Genomic_DNA"/>
</dbReference>
<dbReference type="AlphaFoldDB" id="A0A2P5F927"/>
<proteinExistence type="predicted"/>
<evidence type="ECO:0000313" key="2">
    <source>
        <dbReference type="Proteomes" id="UP000237000"/>
    </source>
</evidence>
<comment type="caution">
    <text evidence="1">The sequence shown here is derived from an EMBL/GenBank/DDBJ whole genome shotgun (WGS) entry which is preliminary data.</text>
</comment>
<name>A0A2P5F927_TREOI</name>
<evidence type="ECO:0000313" key="1">
    <source>
        <dbReference type="EMBL" id="PON94291.1"/>
    </source>
</evidence>
<keyword evidence="2" id="KW-1185">Reference proteome</keyword>
<feature type="non-terminal residue" evidence="1">
    <location>
        <position position="151"/>
    </location>
</feature>
<accession>A0A2P5F927</accession>
<organism evidence="1 2">
    <name type="scientific">Trema orientale</name>
    <name type="common">Charcoal tree</name>
    <name type="synonym">Celtis orientalis</name>
    <dbReference type="NCBI Taxonomy" id="63057"/>
    <lineage>
        <taxon>Eukaryota</taxon>
        <taxon>Viridiplantae</taxon>
        <taxon>Streptophyta</taxon>
        <taxon>Embryophyta</taxon>
        <taxon>Tracheophyta</taxon>
        <taxon>Spermatophyta</taxon>
        <taxon>Magnoliopsida</taxon>
        <taxon>eudicotyledons</taxon>
        <taxon>Gunneridae</taxon>
        <taxon>Pentapetalae</taxon>
        <taxon>rosids</taxon>
        <taxon>fabids</taxon>
        <taxon>Rosales</taxon>
        <taxon>Cannabaceae</taxon>
        <taxon>Trema</taxon>
    </lineage>
</organism>
<dbReference type="InParanoid" id="A0A2P5F927"/>
<sequence>MGNGLTVQGKCLQGRGLSLQSLDVIADFLPLELGGSDVVLSMQWLETLGTMQVNWQLLHMKFNVGGVAVTLQGDPSLSKTRVSLKAMCRTMQQEGDVILLEFCNTTVVPLIEQQPVPASISDVTQQFQDLFEPPQGLPPACLRDHAITLRE</sequence>
<reference evidence="2" key="1">
    <citation type="submission" date="2016-06" db="EMBL/GenBank/DDBJ databases">
        <title>Parallel loss of symbiosis genes in relatives of nitrogen-fixing non-legume Parasponia.</title>
        <authorList>
            <person name="Van Velzen R."/>
            <person name="Holmer R."/>
            <person name="Bu F."/>
            <person name="Rutten L."/>
            <person name="Van Zeijl A."/>
            <person name="Liu W."/>
            <person name="Santuari L."/>
            <person name="Cao Q."/>
            <person name="Sharma T."/>
            <person name="Shen D."/>
            <person name="Roswanjaya Y."/>
            <person name="Wardhani T."/>
            <person name="Kalhor M.S."/>
            <person name="Jansen J."/>
            <person name="Van den Hoogen J."/>
            <person name="Gungor B."/>
            <person name="Hartog M."/>
            <person name="Hontelez J."/>
            <person name="Verver J."/>
            <person name="Yang W.-C."/>
            <person name="Schijlen E."/>
            <person name="Repin R."/>
            <person name="Schilthuizen M."/>
            <person name="Schranz E."/>
            <person name="Heidstra R."/>
            <person name="Miyata K."/>
            <person name="Fedorova E."/>
            <person name="Kohlen W."/>
            <person name="Bisseling T."/>
            <person name="Smit S."/>
            <person name="Geurts R."/>
        </authorList>
    </citation>
    <scope>NUCLEOTIDE SEQUENCE [LARGE SCALE GENOMIC DNA]</scope>
    <source>
        <strain evidence="2">cv. RG33-2</strain>
    </source>
</reference>
<dbReference type="OrthoDB" id="1934862at2759"/>
<gene>
    <name evidence="1" type="ORF">TorRG33x02_100290</name>
</gene>